<feature type="compositionally biased region" description="Pro residues" evidence="1">
    <location>
        <begin position="169"/>
        <end position="178"/>
    </location>
</feature>
<gene>
    <name evidence="2" type="ORF">TSOC_003005</name>
</gene>
<feature type="compositionally biased region" description="Low complexity" evidence="1">
    <location>
        <begin position="104"/>
        <end position="116"/>
    </location>
</feature>
<dbReference type="Proteomes" id="UP000236333">
    <property type="component" value="Unassembled WGS sequence"/>
</dbReference>
<protein>
    <submittedName>
        <fullName evidence="2">Uncharacterized protein</fullName>
    </submittedName>
</protein>
<feature type="region of interest" description="Disordered" evidence="1">
    <location>
        <begin position="88"/>
        <end position="137"/>
    </location>
</feature>
<dbReference type="AlphaFoldDB" id="A0A2J8ACR1"/>
<feature type="region of interest" description="Disordered" evidence="1">
    <location>
        <begin position="163"/>
        <end position="249"/>
    </location>
</feature>
<name>A0A2J8ACR1_9CHLO</name>
<evidence type="ECO:0000313" key="3">
    <source>
        <dbReference type="Proteomes" id="UP000236333"/>
    </source>
</evidence>
<feature type="region of interest" description="Disordered" evidence="1">
    <location>
        <begin position="47"/>
        <end position="70"/>
    </location>
</feature>
<proteinExistence type="predicted"/>
<accession>A0A2J8ACR1</accession>
<evidence type="ECO:0000256" key="1">
    <source>
        <dbReference type="SAM" id="MobiDB-lite"/>
    </source>
</evidence>
<comment type="caution">
    <text evidence="2">The sequence shown here is derived from an EMBL/GenBank/DDBJ whole genome shotgun (WGS) entry which is preliminary data.</text>
</comment>
<dbReference type="EMBL" id="PGGS01000061">
    <property type="protein sequence ID" value="PNH10297.1"/>
    <property type="molecule type" value="Genomic_DNA"/>
</dbReference>
<sequence length="249" mass="24965">MQVLKHYEGSSASCPGCHQALGVARAVVRLLERRRLPLHGAAAAHVRQHSVKQVPQLQRARGPGGGGGGAAGAAALVAAELVVVRGADGGGGGGGRQRRRKGAAADAAGQGQRAAAAPPPRGEGPGTLGTSCGTEESGVVRERMLCDRSARMCERMSPDSAAAITLSTSPPPPPPPTWRRPSGMPAAEDEAAPAPAQPASTSPCPWCSGMGKPEPEPGAGPGAGPGTGMRKSRPPRPLRCGPAPGCQTH</sequence>
<reference evidence="2 3" key="1">
    <citation type="journal article" date="2017" name="Mol. Biol. Evol.">
        <title>The 4-celled Tetrabaena socialis nuclear genome reveals the essential components for genetic control of cell number at the origin of multicellularity in the volvocine lineage.</title>
        <authorList>
            <person name="Featherston J."/>
            <person name="Arakaki Y."/>
            <person name="Hanschen E.R."/>
            <person name="Ferris P.J."/>
            <person name="Michod R.E."/>
            <person name="Olson B.J.S.C."/>
            <person name="Nozaki H."/>
            <person name="Durand P.M."/>
        </authorList>
    </citation>
    <scope>NUCLEOTIDE SEQUENCE [LARGE SCALE GENOMIC DNA]</scope>
    <source>
        <strain evidence="2 3">NIES-571</strain>
    </source>
</reference>
<evidence type="ECO:0000313" key="2">
    <source>
        <dbReference type="EMBL" id="PNH10297.1"/>
    </source>
</evidence>
<organism evidence="2 3">
    <name type="scientific">Tetrabaena socialis</name>
    <dbReference type="NCBI Taxonomy" id="47790"/>
    <lineage>
        <taxon>Eukaryota</taxon>
        <taxon>Viridiplantae</taxon>
        <taxon>Chlorophyta</taxon>
        <taxon>core chlorophytes</taxon>
        <taxon>Chlorophyceae</taxon>
        <taxon>CS clade</taxon>
        <taxon>Chlamydomonadales</taxon>
        <taxon>Tetrabaenaceae</taxon>
        <taxon>Tetrabaena</taxon>
    </lineage>
</organism>
<keyword evidence="3" id="KW-1185">Reference proteome</keyword>